<gene>
    <name evidence="2" type="ORF">PDTA9734_31890</name>
</gene>
<dbReference type="EMBL" id="AP025334">
    <property type="protein sequence ID" value="BDD51702.1"/>
    <property type="molecule type" value="Genomic_DNA"/>
</dbReference>
<reference evidence="2 3" key="1">
    <citation type="submission" date="2021-12" db="EMBL/GenBank/DDBJ databases">
        <title>Complete genome sequence of Phytobacter diazotrophicus TA9734.</title>
        <authorList>
            <person name="Kubota H."/>
            <person name="Nakayama Y."/>
            <person name="Ariyoshi T."/>
        </authorList>
    </citation>
    <scope>NUCLEOTIDE SEQUENCE [LARGE SCALE GENOMIC DNA]</scope>
    <source>
        <strain evidence="2 3">TA9734</strain>
    </source>
</reference>
<protein>
    <submittedName>
        <fullName evidence="2">Uncharacterized protein</fullName>
    </submittedName>
</protein>
<name>A0ABM7VX76_9ENTR</name>
<keyword evidence="3" id="KW-1185">Reference proteome</keyword>
<proteinExistence type="predicted"/>
<sequence>MNHFSKCEKKLDARILVKLRRNYLSSFPKILFYIIYNLMVVFQIKVGGTVMMTLSQ</sequence>
<accession>A0ABM7VX76</accession>
<evidence type="ECO:0000313" key="3">
    <source>
        <dbReference type="Proteomes" id="UP001320460"/>
    </source>
</evidence>
<keyword evidence="1" id="KW-0472">Membrane</keyword>
<feature type="transmembrane region" description="Helical" evidence="1">
    <location>
        <begin position="30"/>
        <end position="54"/>
    </location>
</feature>
<dbReference type="Proteomes" id="UP001320460">
    <property type="component" value="Chromosome"/>
</dbReference>
<organism evidence="2 3">
    <name type="scientific">Phytobacter diazotrophicus</name>
    <dbReference type="NCBI Taxonomy" id="395631"/>
    <lineage>
        <taxon>Bacteria</taxon>
        <taxon>Pseudomonadati</taxon>
        <taxon>Pseudomonadota</taxon>
        <taxon>Gammaproteobacteria</taxon>
        <taxon>Enterobacterales</taxon>
        <taxon>Enterobacteriaceae</taxon>
        <taxon>Phytobacter</taxon>
    </lineage>
</organism>
<evidence type="ECO:0000313" key="2">
    <source>
        <dbReference type="EMBL" id="BDD51702.1"/>
    </source>
</evidence>
<evidence type="ECO:0000256" key="1">
    <source>
        <dbReference type="SAM" id="Phobius"/>
    </source>
</evidence>
<keyword evidence="1" id="KW-1133">Transmembrane helix</keyword>
<keyword evidence="1" id="KW-0812">Transmembrane</keyword>